<dbReference type="Proteomes" id="UP001138757">
    <property type="component" value="Unassembled WGS sequence"/>
</dbReference>
<name>A0A9X1DF65_9SPHN</name>
<organism evidence="4 5">
    <name type="scientific">Sphingobium nicotianae</name>
    <dbReference type="NCBI Taxonomy" id="2782607"/>
    <lineage>
        <taxon>Bacteria</taxon>
        <taxon>Pseudomonadati</taxon>
        <taxon>Pseudomonadota</taxon>
        <taxon>Alphaproteobacteria</taxon>
        <taxon>Sphingomonadales</taxon>
        <taxon>Sphingomonadaceae</taxon>
        <taxon>Sphingobium</taxon>
    </lineage>
</organism>
<accession>A0A9X1DF65</accession>
<protein>
    <submittedName>
        <fullName evidence="4">Tetratricopeptide repeat protein</fullName>
    </submittedName>
</protein>
<evidence type="ECO:0000313" key="4">
    <source>
        <dbReference type="EMBL" id="MBT2189085.1"/>
    </source>
</evidence>
<dbReference type="Gene3D" id="1.25.40.10">
    <property type="entry name" value="Tetratricopeptide repeat domain"/>
    <property type="match status" value="1"/>
</dbReference>
<gene>
    <name evidence="4" type="ORF">KK488_19225</name>
</gene>
<reference evidence="4" key="1">
    <citation type="submission" date="2021-05" db="EMBL/GenBank/DDBJ databases">
        <title>Genome of Sphingobium sp. strain.</title>
        <authorList>
            <person name="Fan R."/>
        </authorList>
    </citation>
    <scope>NUCLEOTIDE SEQUENCE</scope>
    <source>
        <strain evidence="4">H33</strain>
    </source>
</reference>
<comment type="caution">
    <text evidence="4">The sequence shown here is derived from an EMBL/GenBank/DDBJ whole genome shotgun (WGS) entry which is preliminary data.</text>
</comment>
<dbReference type="PANTHER" id="PTHR45586:SF1">
    <property type="entry name" value="LIPOPOLYSACCHARIDE ASSEMBLY PROTEIN B"/>
    <property type="match status" value="1"/>
</dbReference>
<dbReference type="PROSITE" id="PS50005">
    <property type="entry name" value="TPR"/>
    <property type="match status" value="1"/>
</dbReference>
<dbReference type="SUPFAM" id="SSF48452">
    <property type="entry name" value="TPR-like"/>
    <property type="match status" value="1"/>
</dbReference>
<dbReference type="SMART" id="SM00028">
    <property type="entry name" value="TPR"/>
    <property type="match status" value="4"/>
</dbReference>
<dbReference type="EMBL" id="JAHGAW010000014">
    <property type="protein sequence ID" value="MBT2189085.1"/>
    <property type="molecule type" value="Genomic_DNA"/>
</dbReference>
<keyword evidence="2 3" id="KW-0802">TPR repeat</keyword>
<evidence type="ECO:0000256" key="3">
    <source>
        <dbReference type="PROSITE-ProRule" id="PRU00339"/>
    </source>
</evidence>
<dbReference type="InterPro" id="IPR019734">
    <property type="entry name" value="TPR_rpt"/>
</dbReference>
<dbReference type="InterPro" id="IPR011990">
    <property type="entry name" value="TPR-like_helical_dom_sf"/>
</dbReference>
<proteinExistence type="predicted"/>
<evidence type="ECO:0000313" key="5">
    <source>
        <dbReference type="Proteomes" id="UP001138757"/>
    </source>
</evidence>
<evidence type="ECO:0000256" key="1">
    <source>
        <dbReference type="ARBA" id="ARBA00022737"/>
    </source>
</evidence>
<keyword evidence="5" id="KW-1185">Reference proteome</keyword>
<feature type="repeat" description="TPR" evidence="3">
    <location>
        <begin position="105"/>
        <end position="138"/>
    </location>
</feature>
<keyword evidence="1" id="KW-0677">Repeat</keyword>
<dbReference type="Pfam" id="PF14559">
    <property type="entry name" value="TPR_19"/>
    <property type="match status" value="1"/>
</dbReference>
<sequence>MDDETSIRLASAFRAAGDYRSAIQVYRRLLSQKASSPDLRLELGETLIDAGLIDDAIGVFLAVSAEFPDNGQAQLGLARANLMLNSPPEALKYVEKAAALDQSNQRILIVRGVILDRLGRHSEAQASYRAALSLEPRSVAARNDLALSLALSGQYKEAIDILTPIARSADATAGDRQNLAFVLGLSGDVKGALALSRVDLDEAAAQANSRFFAFVGPKGR</sequence>
<dbReference type="InterPro" id="IPR051012">
    <property type="entry name" value="CellSynth/LPSAsmb/PSIAsmb"/>
</dbReference>
<evidence type="ECO:0000256" key="2">
    <source>
        <dbReference type="ARBA" id="ARBA00022803"/>
    </source>
</evidence>
<dbReference type="AlphaFoldDB" id="A0A9X1DF65"/>
<dbReference type="Pfam" id="PF13432">
    <property type="entry name" value="TPR_16"/>
    <property type="match status" value="1"/>
</dbReference>
<dbReference type="RefSeq" id="WP_214625337.1">
    <property type="nucleotide sequence ID" value="NZ_JAHGAW010000014.1"/>
</dbReference>
<dbReference type="PANTHER" id="PTHR45586">
    <property type="entry name" value="TPR REPEAT-CONTAINING PROTEIN PA4667"/>
    <property type="match status" value="1"/>
</dbReference>